<proteinExistence type="predicted"/>
<evidence type="ECO:0000313" key="4">
    <source>
        <dbReference type="Proteomes" id="UP000199518"/>
    </source>
</evidence>
<feature type="transmembrane region" description="Helical" evidence="2">
    <location>
        <begin position="121"/>
        <end position="138"/>
    </location>
</feature>
<gene>
    <name evidence="3" type="ORF">SAMN05421753_103197</name>
</gene>
<protein>
    <recommendedName>
        <fullName evidence="5">O-Antigen ligase</fullName>
    </recommendedName>
</protein>
<dbReference type="EMBL" id="FOQD01000003">
    <property type="protein sequence ID" value="SFH84913.1"/>
    <property type="molecule type" value="Genomic_DNA"/>
</dbReference>
<feature type="transmembrane region" description="Helical" evidence="2">
    <location>
        <begin position="260"/>
        <end position="286"/>
    </location>
</feature>
<feature type="transmembrane region" description="Helical" evidence="2">
    <location>
        <begin position="150"/>
        <end position="170"/>
    </location>
</feature>
<keyword evidence="2" id="KW-0472">Membrane</keyword>
<feature type="transmembrane region" description="Helical" evidence="2">
    <location>
        <begin position="384"/>
        <end position="405"/>
    </location>
</feature>
<dbReference type="Proteomes" id="UP000199518">
    <property type="component" value="Unassembled WGS sequence"/>
</dbReference>
<feature type="region of interest" description="Disordered" evidence="1">
    <location>
        <begin position="487"/>
        <end position="506"/>
    </location>
</feature>
<accession>A0A1I3DE13</accession>
<feature type="transmembrane region" description="Helical" evidence="2">
    <location>
        <begin position="417"/>
        <end position="438"/>
    </location>
</feature>
<name>A0A1I3DE13_9PLAN</name>
<evidence type="ECO:0000256" key="1">
    <source>
        <dbReference type="SAM" id="MobiDB-lite"/>
    </source>
</evidence>
<evidence type="ECO:0000256" key="2">
    <source>
        <dbReference type="SAM" id="Phobius"/>
    </source>
</evidence>
<dbReference type="AlphaFoldDB" id="A0A1I3DE13"/>
<feature type="transmembrane region" description="Helical" evidence="2">
    <location>
        <begin position="35"/>
        <end position="53"/>
    </location>
</feature>
<evidence type="ECO:0008006" key="5">
    <source>
        <dbReference type="Google" id="ProtNLM"/>
    </source>
</evidence>
<keyword evidence="2" id="KW-1133">Transmembrane helix</keyword>
<feature type="transmembrane region" description="Helical" evidence="2">
    <location>
        <begin position="292"/>
        <end position="308"/>
    </location>
</feature>
<keyword evidence="4" id="KW-1185">Reference proteome</keyword>
<dbReference type="STRING" id="1576369.SAMN05421753_103197"/>
<feature type="transmembrane region" description="Helical" evidence="2">
    <location>
        <begin position="315"/>
        <end position="333"/>
    </location>
</feature>
<organism evidence="3 4">
    <name type="scientific">Planctomicrobium piriforme</name>
    <dbReference type="NCBI Taxonomy" id="1576369"/>
    <lineage>
        <taxon>Bacteria</taxon>
        <taxon>Pseudomonadati</taxon>
        <taxon>Planctomycetota</taxon>
        <taxon>Planctomycetia</taxon>
        <taxon>Planctomycetales</taxon>
        <taxon>Planctomycetaceae</taxon>
        <taxon>Planctomicrobium</taxon>
    </lineage>
</organism>
<feature type="compositionally biased region" description="Basic and acidic residues" evidence="1">
    <location>
        <begin position="489"/>
        <end position="506"/>
    </location>
</feature>
<keyword evidence="2" id="KW-0812">Transmembrane</keyword>
<feature type="transmembrane region" description="Helical" evidence="2">
    <location>
        <begin position="89"/>
        <end position="109"/>
    </location>
</feature>
<reference evidence="4" key="1">
    <citation type="submission" date="2016-10" db="EMBL/GenBank/DDBJ databases">
        <authorList>
            <person name="Varghese N."/>
            <person name="Submissions S."/>
        </authorList>
    </citation>
    <scope>NUCLEOTIDE SEQUENCE [LARGE SCALE GENOMIC DNA]</scope>
    <source>
        <strain evidence="4">DSM 26348</strain>
    </source>
</reference>
<sequence length="506" mass="55145">MDEGICYVSQWLPDLTTDSAGNRAVREGIRMFDESTFQVLIALNISIFAAVIAHAMGRWACVTGMLLLLSFGNLPISIASPWLPSSTALTALQGVPFGYTAVVAVLLTILSRPQSRLELHLRRWSYALLVLIAVYGAYGMVKNGSVASLIYLRMLASPFLMTMIGAWAALDVTRETMLKTIKINGLIAAALVLTEAFAPQAYLETINYPTFHSLKSGDDFFDAKSVIFARERRLFNMREFENVKFYKPAGPTFNYPSGSYICYMGVFASICLGNYISAIITFAALAALSTKSGLAMCVLSLAALLPFPPRAGPRWWMALTVCGLYVAGSFVYLSSGKDLHSYSLKSSIRQIPSNPLGQGLGYGGSSTVERKINWEDDMIIGESGVAIALNMMGLASVALYLYYFMMVRLAIRRNNPFVDRVGFAIGFIGLIVIGNSVLQELAVGPYGLGFIFLMLANSECAPAKAIAALVPRPAMPMYAGVMGPPPDWPLRDEPFPRPSEAERSHV</sequence>
<evidence type="ECO:0000313" key="3">
    <source>
        <dbReference type="EMBL" id="SFH84913.1"/>
    </source>
</evidence>